<feature type="region of interest" description="Disordered" evidence="1">
    <location>
        <begin position="40"/>
        <end position="89"/>
    </location>
</feature>
<dbReference type="EMBL" id="BTGU01000012">
    <property type="protein sequence ID" value="GMN41353.1"/>
    <property type="molecule type" value="Genomic_DNA"/>
</dbReference>
<keyword evidence="3" id="KW-1185">Reference proteome</keyword>
<accession>A0AA88A8W2</accession>
<evidence type="ECO:0000313" key="2">
    <source>
        <dbReference type="EMBL" id="GMN41353.1"/>
    </source>
</evidence>
<dbReference type="Proteomes" id="UP001187192">
    <property type="component" value="Unassembled WGS sequence"/>
</dbReference>
<protein>
    <submittedName>
        <fullName evidence="2">Uncharacterized protein</fullName>
    </submittedName>
</protein>
<comment type="caution">
    <text evidence="2">The sequence shown here is derived from an EMBL/GenBank/DDBJ whole genome shotgun (WGS) entry which is preliminary data.</text>
</comment>
<evidence type="ECO:0000256" key="1">
    <source>
        <dbReference type="SAM" id="MobiDB-lite"/>
    </source>
</evidence>
<name>A0AA88A8W2_FICCA</name>
<gene>
    <name evidence="2" type="ORF">TIFTF001_010573</name>
</gene>
<sequence length="89" mass="9314">MAQLPCTGVARGVGEPYSSCSVEPPLAVNFTAPDPRATSCRNVAARRSPHARVSTTRSRRSKVSAAKSCSSKPSMVGGSMIDRSTSVMD</sequence>
<feature type="compositionally biased region" description="Low complexity" evidence="1">
    <location>
        <begin position="63"/>
        <end position="72"/>
    </location>
</feature>
<dbReference type="Gramene" id="FCD_00015848-RA">
    <property type="protein sequence ID" value="FCD_00015848-RA:cds"/>
    <property type="gene ID" value="FCD_00015848"/>
</dbReference>
<proteinExistence type="predicted"/>
<dbReference type="AlphaFoldDB" id="A0AA88A8W2"/>
<reference evidence="2" key="1">
    <citation type="submission" date="2023-07" db="EMBL/GenBank/DDBJ databases">
        <title>draft genome sequence of fig (Ficus carica).</title>
        <authorList>
            <person name="Takahashi T."/>
            <person name="Nishimura K."/>
        </authorList>
    </citation>
    <scope>NUCLEOTIDE SEQUENCE</scope>
</reference>
<evidence type="ECO:0000313" key="3">
    <source>
        <dbReference type="Proteomes" id="UP001187192"/>
    </source>
</evidence>
<organism evidence="2 3">
    <name type="scientific">Ficus carica</name>
    <name type="common">Common fig</name>
    <dbReference type="NCBI Taxonomy" id="3494"/>
    <lineage>
        <taxon>Eukaryota</taxon>
        <taxon>Viridiplantae</taxon>
        <taxon>Streptophyta</taxon>
        <taxon>Embryophyta</taxon>
        <taxon>Tracheophyta</taxon>
        <taxon>Spermatophyta</taxon>
        <taxon>Magnoliopsida</taxon>
        <taxon>eudicotyledons</taxon>
        <taxon>Gunneridae</taxon>
        <taxon>Pentapetalae</taxon>
        <taxon>rosids</taxon>
        <taxon>fabids</taxon>
        <taxon>Rosales</taxon>
        <taxon>Moraceae</taxon>
        <taxon>Ficeae</taxon>
        <taxon>Ficus</taxon>
    </lineage>
</organism>